<dbReference type="Proteomes" id="UP000074108">
    <property type="component" value="Unassembled WGS sequence"/>
</dbReference>
<dbReference type="InterPro" id="IPR036909">
    <property type="entry name" value="Cyt_c-like_dom_sf"/>
</dbReference>
<comment type="caution">
    <text evidence="10">The sequence shown here is derived from an EMBL/GenBank/DDBJ whole genome shotgun (WGS) entry which is preliminary data.</text>
</comment>
<evidence type="ECO:0000259" key="9">
    <source>
        <dbReference type="PROSITE" id="PS51007"/>
    </source>
</evidence>
<gene>
    <name evidence="10" type="ORF">Q75_13390</name>
</gene>
<dbReference type="InterPro" id="IPR009056">
    <property type="entry name" value="Cyt_c-like_dom"/>
</dbReference>
<evidence type="ECO:0000256" key="3">
    <source>
        <dbReference type="ARBA" id="ARBA00022723"/>
    </source>
</evidence>
<evidence type="ECO:0000256" key="7">
    <source>
        <dbReference type="PIRSR" id="PIRSR000025-2"/>
    </source>
</evidence>
<dbReference type="OrthoDB" id="7933886at2"/>
<dbReference type="InterPro" id="IPR054782">
    <property type="entry name" value="Cytochro_C551"/>
</dbReference>
<evidence type="ECO:0000256" key="6">
    <source>
        <dbReference type="PIRSR" id="PIRSR000025-1"/>
    </source>
</evidence>
<dbReference type="RefSeq" id="WP_059351642.1">
    <property type="nucleotide sequence ID" value="NZ_LDYG01000042.1"/>
</dbReference>
<feature type="domain" description="Cytochrome c" evidence="9">
    <location>
        <begin position="38"/>
        <end position="114"/>
    </location>
</feature>
<comment type="PTM">
    <text evidence="6">Binds 1 heme c group covalently per subunit.</text>
</comment>
<dbReference type="NCBIfam" id="NF045774">
    <property type="entry name" value="cytochro_C551"/>
    <property type="match status" value="1"/>
</dbReference>
<feature type="binding site" description="axial binding residue" evidence="7">
    <location>
        <position position="93"/>
    </location>
    <ligand>
        <name>heme c</name>
        <dbReference type="ChEBI" id="CHEBI:61717"/>
    </ligand>
    <ligandPart>
        <name>Fe</name>
        <dbReference type="ChEBI" id="CHEBI:18248"/>
    </ligandPart>
</feature>
<evidence type="ECO:0000313" key="10">
    <source>
        <dbReference type="EMBL" id="KUP05241.1"/>
    </source>
</evidence>
<keyword evidence="8" id="KW-0732">Signal</keyword>
<feature type="binding site" description="covalent" evidence="6">
    <location>
        <position position="57"/>
    </location>
    <ligand>
        <name>heme c</name>
        <dbReference type="ChEBI" id="CHEBI:61717"/>
    </ligand>
</feature>
<dbReference type="Pfam" id="PF13442">
    <property type="entry name" value="Cytochrome_CBB3"/>
    <property type="match status" value="1"/>
</dbReference>
<dbReference type="PANTHER" id="PTHR37823:SF4">
    <property type="entry name" value="MENAQUINOL-CYTOCHROME C REDUCTASE CYTOCHROME B_C SUBUNIT"/>
    <property type="match status" value="1"/>
</dbReference>
<dbReference type="GO" id="GO:0016020">
    <property type="term" value="C:membrane"/>
    <property type="evidence" value="ECO:0007669"/>
    <property type="project" value="InterPro"/>
</dbReference>
<evidence type="ECO:0000256" key="2">
    <source>
        <dbReference type="ARBA" id="ARBA00022617"/>
    </source>
</evidence>
<dbReference type="InterPro" id="IPR051811">
    <property type="entry name" value="Cytochrome_c550/c551-like"/>
</dbReference>
<dbReference type="STRING" id="1150625.Q75_13390"/>
<proteinExistence type="predicted"/>
<accession>A0A147K627</accession>
<dbReference type="GO" id="GO:0005506">
    <property type="term" value="F:iron ion binding"/>
    <property type="evidence" value="ECO:0007669"/>
    <property type="project" value="InterPro"/>
</dbReference>
<feature type="binding site" description="axial binding residue" evidence="7">
    <location>
        <position position="58"/>
    </location>
    <ligand>
        <name>heme c</name>
        <dbReference type="ChEBI" id="CHEBI:61717"/>
    </ligand>
    <ligandPart>
        <name>Fe</name>
        <dbReference type="ChEBI" id="CHEBI:18248"/>
    </ligandPart>
</feature>
<dbReference type="Gene3D" id="1.10.760.10">
    <property type="entry name" value="Cytochrome c-like domain"/>
    <property type="match status" value="1"/>
</dbReference>
<feature type="signal peptide" evidence="8">
    <location>
        <begin position="1"/>
        <end position="17"/>
    </location>
</feature>
<evidence type="ECO:0000256" key="5">
    <source>
        <dbReference type="ARBA" id="ARBA00023004"/>
    </source>
</evidence>
<dbReference type="PROSITE" id="PS51007">
    <property type="entry name" value="CYTC"/>
    <property type="match status" value="1"/>
</dbReference>
<dbReference type="InterPro" id="IPR012218">
    <property type="entry name" value="Cyt_c_BACSU-c550-type"/>
</dbReference>
<keyword evidence="1" id="KW-0813">Transport</keyword>
<dbReference type="PANTHER" id="PTHR37823">
    <property type="entry name" value="CYTOCHROME C-553-LIKE"/>
    <property type="match status" value="1"/>
</dbReference>
<keyword evidence="4" id="KW-0249">Electron transport</keyword>
<dbReference type="PATRIC" id="fig|1150625.3.peg.2819"/>
<dbReference type="PROSITE" id="PS51257">
    <property type="entry name" value="PROKAR_LIPOPROTEIN"/>
    <property type="match status" value="1"/>
</dbReference>
<dbReference type="AlphaFoldDB" id="A0A147K627"/>
<dbReference type="GO" id="GO:0009055">
    <property type="term" value="F:electron transfer activity"/>
    <property type="evidence" value="ECO:0007669"/>
    <property type="project" value="InterPro"/>
</dbReference>
<reference evidence="10 11" key="1">
    <citation type="journal article" date="2016" name="Front. Microbiol.">
        <title>Microevolution Analysis of Bacillus coahuilensis Unveils Differences in Phosphorus Acquisition Strategies and Their Regulation.</title>
        <authorList>
            <person name="Gomez-Lunar Z."/>
            <person name="Hernandez-Gonzalez I."/>
            <person name="Rodriguez-Torres M.D."/>
            <person name="Souza V."/>
            <person name="Olmedo-Alvarez G."/>
        </authorList>
    </citation>
    <scope>NUCLEOTIDE SEQUENCE [LARGE SCALE GENOMIC DNA]</scope>
    <source>
        <strain evidence="11">p1.1.43</strain>
    </source>
</reference>
<feature type="binding site" description="covalent" evidence="6">
    <location>
        <position position="54"/>
    </location>
    <ligand>
        <name>heme c</name>
        <dbReference type="ChEBI" id="CHEBI:61717"/>
    </ligand>
</feature>
<dbReference type="SUPFAM" id="SSF46626">
    <property type="entry name" value="Cytochrome c"/>
    <property type="match status" value="1"/>
</dbReference>
<evidence type="ECO:0000256" key="1">
    <source>
        <dbReference type="ARBA" id="ARBA00022448"/>
    </source>
</evidence>
<organism evidence="10 11">
    <name type="scientific">Bacillus coahuilensis p1.1.43</name>
    <dbReference type="NCBI Taxonomy" id="1150625"/>
    <lineage>
        <taxon>Bacteria</taxon>
        <taxon>Bacillati</taxon>
        <taxon>Bacillota</taxon>
        <taxon>Bacilli</taxon>
        <taxon>Bacillales</taxon>
        <taxon>Bacillaceae</taxon>
        <taxon>Bacillus</taxon>
    </lineage>
</organism>
<protein>
    <submittedName>
        <fullName evidence="10">Cytochrome C551</fullName>
    </submittedName>
</protein>
<feature type="chain" id="PRO_5007549675" evidence="8">
    <location>
        <begin position="18"/>
        <end position="114"/>
    </location>
</feature>
<dbReference type="PIRSF" id="PIRSF000025">
    <property type="entry name" value="Cytc_Bsub_c550"/>
    <property type="match status" value="1"/>
</dbReference>
<evidence type="ECO:0000256" key="8">
    <source>
        <dbReference type="SAM" id="SignalP"/>
    </source>
</evidence>
<sequence length="114" mass="11873">MKKKFMALLLGTSLALAACGGDDESETSSDLNEASTEEVVINGVNVKQIYNQKCSSCHGGNLEGGFGPQLSTIGTSLSKEDIMSVIENGQGQMPKGIISGDESAAVSEWLASMK</sequence>
<name>A0A147K627_9BACI</name>
<keyword evidence="5 7" id="KW-0408">Iron</keyword>
<evidence type="ECO:0000256" key="4">
    <source>
        <dbReference type="ARBA" id="ARBA00022982"/>
    </source>
</evidence>
<dbReference type="EMBL" id="LDYG01000042">
    <property type="protein sequence ID" value="KUP05241.1"/>
    <property type="molecule type" value="Genomic_DNA"/>
</dbReference>
<keyword evidence="11" id="KW-1185">Reference proteome</keyword>
<keyword evidence="3 7" id="KW-0479">Metal-binding</keyword>
<keyword evidence="2 6" id="KW-0349">Heme</keyword>
<dbReference type="GO" id="GO:0020037">
    <property type="term" value="F:heme binding"/>
    <property type="evidence" value="ECO:0007669"/>
    <property type="project" value="InterPro"/>
</dbReference>
<evidence type="ECO:0000313" key="11">
    <source>
        <dbReference type="Proteomes" id="UP000074108"/>
    </source>
</evidence>